<sequence>MRKILKHISFIVLITSFVVSCVDDENVDFPDTSQTVIVPSSGIVSLLNTLKSRIANIPEEEQCFRFQYPIILGYNNDSNITIDNYSGLQSVLSGQSENFNVTGIQFPIQVLIKATGQSTSIQNENSLLNLLNDCNYTTVREEFDRLFRQCFIFDYPIAILDNNQTEVLLNTEQEFDEFYANQAASYQPDFQFPIDVLVGPNAESTTINTYFDFYEIADNCVGCPQTEIAVTTVNPNTFTFSTDFEVKPEYQITWIIDNVPFDFGQLGNSFTRVFAPGAHSVCIMIISPDCPLGIEICEEVTAETDCPALSFEQNSLEPLLYEFTANLESIGQTSFQWTVDGIFAQEGGGTFQFTFLGPGTYEVCIETDFTEFCPEGTSFCRSVIIEENCPDLDFTSEPESGTLYSLIPSIRGLQNDVNLIWTVDDIFIDNQISSNTVTHDFMAPGTYNVCVRIQDILSLCPDGVEICRQVVVP</sequence>
<feature type="chain" id="PRO_5021291627" description="PKD domain-containing protein" evidence="1">
    <location>
        <begin position="22"/>
        <end position="473"/>
    </location>
</feature>
<dbReference type="Proteomes" id="UP000315540">
    <property type="component" value="Unassembled WGS sequence"/>
</dbReference>
<evidence type="ECO:0000313" key="3">
    <source>
        <dbReference type="Proteomes" id="UP000315540"/>
    </source>
</evidence>
<accession>A0A504J497</accession>
<keyword evidence="3" id="KW-1185">Reference proteome</keyword>
<dbReference type="EMBL" id="VFWZ01000004">
    <property type="protein sequence ID" value="TPN85294.1"/>
    <property type="molecule type" value="Genomic_DNA"/>
</dbReference>
<organism evidence="2 3">
    <name type="scientific">Aquimarina algicola</name>
    <dbReference type="NCBI Taxonomy" id="2589995"/>
    <lineage>
        <taxon>Bacteria</taxon>
        <taxon>Pseudomonadati</taxon>
        <taxon>Bacteroidota</taxon>
        <taxon>Flavobacteriia</taxon>
        <taxon>Flavobacteriales</taxon>
        <taxon>Flavobacteriaceae</taxon>
        <taxon>Aquimarina</taxon>
    </lineage>
</organism>
<comment type="caution">
    <text evidence="2">The sequence shown here is derived from an EMBL/GenBank/DDBJ whole genome shotgun (WGS) entry which is preliminary data.</text>
</comment>
<dbReference type="AlphaFoldDB" id="A0A504J497"/>
<evidence type="ECO:0000313" key="2">
    <source>
        <dbReference type="EMBL" id="TPN85294.1"/>
    </source>
</evidence>
<proteinExistence type="predicted"/>
<keyword evidence="1" id="KW-0732">Signal</keyword>
<feature type="signal peptide" evidence="1">
    <location>
        <begin position="1"/>
        <end position="21"/>
    </location>
</feature>
<name>A0A504J497_9FLAO</name>
<dbReference type="OrthoDB" id="1199198at2"/>
<evidence type="ECO:0008006" key="4">
    <source>
        <dbReference type="Google" id="ProtNLM"/>
    </source>
</evidence>
<protein>
    <recommendedName>
        <fullName evidence="4">PKD domain-containing protein</fullName>
    </recommendedName>
</protein>
<dbReference type="RefSeq" id="WP_140594434.1">
    <property type="nucleotide sequence ID" value="NZ_VFWZ01000004.1"/>
</dbReference>
<reference evidence="2 3" key="1">
    <citation type="submission" date="2019-06" db="EMBL/GenBank/DDBJ databases">
        <authorList>
            <person name="Meng X."/>
        </authorList>
    </citation>
    <scope>NUCLEOTIDE SEQUENCE [LARGE SCALE GENOMIC DNA]</scope>
    <source>
        <strain evidence="2 3">M625</strain>
    </source>
</reference>
<gene>
    <name evidence="2" type="ORF">FHK87_14840</name>
</gene>
<dbReference type="PROSITE" id="PS51257">
    <property type="entry name" value="PROKAR_LIPOPROTEIN"/>
    <property type="match status" value="1"/>
</dbReference>
<evidence type="ECO:0000256" key="1">
    <source>
        <dbReference type="SAM" id="SignalP"/>
    </source>
</evidence>